<evidence type="ECO:0000313" key="3">
    <source>
        <dbReference type="Proteomes" id="UP001254848"/>
    </source>
</evidence>
<evidence type="ECO:0000256" key="1">
    <source>
        <dbReference type="SAM" id="SignalP"/>
    </source>
</evidence>
<organism evidence="2 3">
    <name type="scientific">Anaeroselena agilis</name>
    <dbReference type="NCBI Taxonomy" id="3063788"/>
    <lineage>
        <taxon>Bacteria</taxon>
        <taxon>Bacillati</taxon>
        <taxon>Bacillota</taxon>
        <taxon>Negativicutes</taxon>
        <taxon>Acetonemataceae</taxon>
        <taxon>Anaeroselena</taxon>
    </lineage>
</organism>
<feature type="chain" id="PRO_5046983453" evidence="1">
    <location>
        <begin position="26"/>
        <end position="472"/>
    </location>
</feature>
<dbReference type="Proteomes" id="UP001254848">
    <property type="component" value="Unassembled WGS sequence"/>
</dbReference>
<keyword evidence="3" id="KW-1185">Reference proteome</keyword>
<proteinExistence type="predicted"/>
<reference evidence="2 3" key="1">
    <citation type="submission" date="2023-07" db="EMBL/GenBank/DDBJ databases">
        <title>The novel representative of Negativicutes class, Anaeroselena agilis gen. nov. sp. nov.</title>
        <authorList>
            <person name="Prokofeva M.I."/>
            <person name="Elcheninov A.G."/>
            <person name="Klyukina A."/>
            <person name="Kublanov I.V."/>
            <person name="Frolov E.N."/>
            <person name="Podosokorskaya O.A."/>
        </authorList>
    </citation>
    <scope>NUCLEOTIDE SEQUENCE [LARGE SCALE GENOMIC DNA]</scope>
    <source>
        <strain evidence="2 3">4137-cl</strain>
    </source>
</reference>
<evidence type="ECO:0000313" key="2">
    <source>
        <dbReference type="EMBL" id="MDT8903173.1"/>
    </source>
</evidence>
<feature type="signal peptide" evidence="1">
    <location>
        <begin position="1"/>
        <end position="25"/>
    </location>
</feature>
<comment type="caution">
    <text evidence="2">The sequence shown here is derived from an EMBL/GenBank/DDBJ whole genome shotgun (WGS) entry which is preliminary data.</text>
</comment>
<sequence>MNKYGKITYSIAALALLAGAVATLAMPDEAAAKWLGFTQRYGQRLEAVAHAEPAPAPVRAAVETESDEAVATVEVGGEAAVTGPDGKTARVIVEDAADDTKVIKIDEGEAGKLQATADEGRQSWLLDPVQVVKRSAADYGFSAERDTFTLVSQLYKGARSGTGEAQVLVGHDSRFFLVKLIQPAGPGTHNIWQVAAVRQVRAVVRDEKPDVGPGVAGLDYAKIIKWQQAVDAGRDQWRLDPLEVAKREGKSYYGFGDDDTFTVVNRRSATPLARHGQVDVAVKHGDKVYKMIVVRPFGGGGAIWTTYRVDGPVTAPVPQPPAGKVIFRTDEYKGWNWYKGAYPGDMAMAVITDYAQAGKDGRIPEAVLARAKAVDYDEKVVLFAYLGSGGGADAIGIEKVTLTGNALTVTVRTRSVKPGEMETRNLTAPSDYVAIDRKYVDVWGGVNVTFVDQRGNELAKTKVSINHNPHNR</sequence>
<name>A0ABU3P285_9FIRM</name>
<protein>
    <submittedName>
        <fullName evidence="2">Uncharacterized protein</fullName>
    </submittedName>
</protein>
<gene>
    <name evidence="2" type="ORF">Q4T40_18210</name>
</gene>
<keyword evidence="1" id="KW-0732">Signal</keyword>
<accession>A0ABU3P285</accession>
<dbReference type="EMBL" id="JAUOZS010000001">
    <property type="protein sequence ID" value="MDT8903173.1"/>
    <property type="molecule type" value="Genomic_DNA"/>
</dbReference>
<dbReference type="RefSeq" id="WP_413781632.1">
    <property type="nucleotide sequence ID" value="NZ_JAUOZS010000001.1"/>
</dbReference>